<evidence type="ECO:0000256" key="10">
    <source>
        <dbReference type="ARBA" id="ARBA00023160"/>
    </source>
</evidence>
<dbReference type="EMBL" id="LVLJ01004077">
    <property type="protein sequence ID" value="OAE18321.1"/>
    <property type="molecule type" value="Genomic_DNA"/>
</dbReference>
<feature type="compositionally biased region" description="Basic and acidic residues" evidence="12">
    <location>
        <begin position="132"/>
        <end position="142"/>
    </location>
</feature>
<evidence type="ECO:0000313" key="16">
    <source>
        <dbReference type="Proteomes" id="UP000077202"/>
    </source>
</evidence>
<keyword evidence="8" id="KW-0809">Transit peptide</keyword>
<dbReference type="FunFam" id="3.10.129.10:FF:000014">
    <property type="entry name" value="Acyl-[acyl-carrier-protein] hydrolase"/>
    <property type="match status" value="1"/>
</dbReference>
<dbReference type="Pfam" id="PF20791">
    <property type="entry name" value="Acyl-ACP_TE_C"/>
    <property type="match status" value="1"/>
</dbReference>
<dbReference type="PANTHER" id="PTHR31727">
    <property type="entry name" value="OLEOYL-ACYL CARRIER PROTEIN THIOESTERASE 1, CHLOROPLASTIC"/>
    <property type="match status" value="1"/>
</dbReference>
<feature type="region of interest" description="Disordered" evidence="12">
    <location>
        <begin position="433"/>
        <end position="454"/>
    </location>
</feature>
<evidence type="ECO:0000256" key="9">
    <source>
        <dbReference type="ARBA" id="ARBA00023098"/>
    </source>
</evidence>
<feature type="domain" description="Acyl-ACP thioesterase-like C-terminal" evidence="14">
    <location>
        <begin position="377"/>
        <end position="498"/>
    </location>
</feature>
<gene>
    <name evidence="15" type="ORF">AXG93_2566s1040</name>
</gene>
<keyword evidence="3 11" id="KW-0444">Lipid biosynthesis</keyword>
<evidence type="ECO:0000313" key="15">
    <source>
        <dbReference type="EMBL" id="OAE18321.1"/>
    </source>
</evidence>
<feature type="region of interest" description="Disordered" evidence="12">
    <location>
        <begin position="132"/>
        <end position="166"/>
    </location>
</feature>
<dbReference type="AlphaFoldDB" id="A0A176VDC1"/>
<dbReference type="InterPro" id="IPR049427">
    <property type="entry name" value="Acyl-ACP_TE_C"/>
</dbReference>
<evidence type="ECO:0000256" key="3">
    <source>
        <dbReference type="ARBA" id="ARBA00022516"/>
    </source>
</evidence>
<feature type="region of interest" description="Disordered" evidence="12">
    <location>
        <begin position="1"/>
        <end position="22"/>
    </location>
</feature>
<evidence type="ECO:0000259" key="14">
    <source>
        <dbReference type="Pfam" id="PF20791"/>
    </source>
</evidence>
<comment type="similarity">
    <text evidence="2 11">Belongs to the acyl-ACP thioesterase family.</text>
</comment>
<comment type="function">
    <text evidence="11">Plays an essential role in chain termination during de novo fatty acid synthesis.</text>
</comment>
<dbReference type="Gene3D" id="3.10.129.10">
    <property type="entry name" value="Hotdog Thioesterase"/>
    <property type="match status" value="1"/>
</dbReference>
<dbReference type="InterPro" id="IPR002864">
    <property type="entry name" value="Acyl-ACP_thioesterase_NHD"/>
</dbReference>
<organism evidence="15 16">
    <name type="scientific">Marchantia polymorpha subsp. ruderalis</name>
    <dbReference type="NCBI Taxonomy" id="1480154"/>
    <lineage>
        <taxon>Eukaryota</taxon>
        <taxon>Viridiplantae</taxon>
        <taxon>Streptophyta</taxon>
        <taxon>Embryophyta</taxon>
        <taxon>Marchantiophyta</taxon>
        <taxon>Marchantiopsida</taxon>
        <taxon>Marchantiidae</taxon>
        <taxon>Marchantiales</taxon>
        <taxon>Marchantiaceae</taxon>
        <taxon>Marchantia</taxon>
    </lineage>
</organism>
<evidence type="ECO:0000256" key="1">
    <source>
        <dbReference type="ARBA" id="ARBA00004229"/>
    </source>
</evidence>
<evidence type="ECO:0000256" key="12">
    <source>
        <dbReference type="SAM" id="MobiDB-lite"/>
    </source>
</evidence>
<protein>
    <recommendedName>
        <fullName evidence="11">Acyl-[acyl-carrier-protein] hydrolase</fullName>
        <ecNumber evidence="11">3.1.2.-</ecNumber>
    </recommendedName>
</protein>
<dbReference type="GO" id="GO:0016297">
    <property type="term" value="F:fatty acyl-[ACP] hydrolase activity"/>
    <property type="evidence" value="ECO:0007669"/>
    <property type="project" value="InterPro"/>
</dbReference>
<evidence type="ECO:0000256" key="2">
    <source>
        <dbReference type="ARBA" id="ARBA00006500"/>
    </source>
</evidence>
<evidence type="ECO:0000256" key="8">
    <source>
        <dbReference type="ARBA" id="ARBA00022946"/>
    </source>
</evidence>
<keyword evidence="4 11" id="KW-0150">Chloroplast</keyword>
<keyword evidence="7 11" id="KW-0276">Fatty acid metabolism</keyword>
<keyword evidence="16" id="KW-1185">Reference proteome</keyword>
<evidence type="ECO:0000256" key="11">
    <source>
        <dbReference type="RuleBase" id="RU363096"/>
    </source>
</evidence>
<feature type="domain" description="Acyl-ACP thioesterase N-terminal hotdog" evidence="13">
    <location>
        <begin position="208"/>
        <end position="343"/>
    </location>
</feature>
<evidence type="ECO:0000259" key="13">
    <source>
        <dbReference type="Pfam" id="PF01643"/>
    </source>
</evidence>
<dbReference type="CDD" id="cd00586">
    <property type="entry name" value="4HBT"/>
    <property type="match status" value="1"/>
</dbReference>
<dbReference type="GO" id="GO:0000036">
    <property type="term" value="F:acyl carrier activity"/>
    <property type="evidence" value="ECO:0007669"/>
    <property type="project" value="TreeGrafter"/>
</dbReference>
<sequence length="507" mass="55976">MPEKVVEETEEDCDFATEGGGGGGGGRAGFRGLGGFCGGRLPGGAARVGSERSSAPLALLIVTAEMAATAALGLNCVPSDHRCTAQVFASQECASAKFVSGSFWETCKLRPGRLEARTRSISCRLAYNKVGERDDHGSDPKDQSAGNKSRKPKYSRAATVGSGAAVVQERSAPHNGAIMGTALLTKELTEKKPASLPDGALGGLIDKGLVYREKFIIRCYEVGTNRTASMEAMANLLQECACNHAQSVGFSTDGFATTPAMRKRHLIWVTTRMHIEIDEYPVWGQVVEIDTWFQGEAKIATRRDWLVRHEDGRVIGRATSVWVMMNTETRRLCRIPEDVRAEYMDFVPLPPRWAIPGEDSAAVRKIGALEEYDFVKSPLLARRSDLDMNQHVNNVTYMGWMLESMPRAFVETHELMCITLDYKRECKHDDVVESMTSPESVERNPSQPDMKSLNGSLESVTNATARQSGDIPQPRHFTHLLRLVDSGIEINRGRTEWRRKVLRDDSH</sequence>
<evidence type="ECO:0000256" key="7">
    <source>
        <dbReference type="ARBA" id="ARBA00022832"/>
    </source>
</evidence>
<dbReference type="PANTHER" id="PTHR31727:SF6">
    <property type="entry name" value="OLEOYL-ACYL CARRIER PROTEIN THIOESTERASE 1, CHLOROPLASTIC"/>
    <property type="match status" value="1"/>
</dbReference>
<name>A0A176VDC1_MARPO</name>
<feature type="compositionally biased region" description="Polar residues" evidence="12">
    <location>
        <begin position="434"/>
        <end position="454"/>
    </location>
</feature>
<dbReference type="Proteomes" id="UP000077202">
    <property type="component" value="Unassembled WGS sequence"/>
</dbReference>
<dbReference type="GO" id="GO:0009507">
    <property type="term" value="C:chloroplast"/>
    <property type="evidence" value="ECO:0007669"/>
    <property type="project" value="UniProtKB-SubCell"/>
</dbReference>
<evidence type="ECO:0000256" key="4">
    <source>
        <dbReference type="ARBA" id="ARBA00022528"/>
    </source>
</evidence>
<dbReference type="EC" id="3.1.2.-" evidence="11"/>
<dbReference type="InterPro" id="IPR029069">
    <property type="entry name" value="HotDog_dom_sf"/>
</dbReference>
<keyword evidence="10 11" id="KW-0275">Fatty acid biosynthesis</keyword>
<dbReference type="SUPFAM" id="SSF54637">
    <property type="entry name" value="Thioesterase/thiol ester dehydrase-isomerase"/>
    <property type="match status" value="2"/>
</dbReference>
<keyword evidence="9 11" id="KW-0443">Lipid metabolism</keyword>
<comment type="subcellular location">
    <subcellularLocation>
        <location evidence="1 11">Plastid</location>
        <location evidence="1 11">Chloroplast</location>
    </subcellularLocation>
</comment>
<comment type="caution">
    <text evidence="15">The sequence shown here is derived from an EMBL/GenBank/DDBJ whole genome shotgun (WGS) entry which is preliminary data.</text>
</comment>
<evidence type="ECO:0000256" key="5">
    <source>
        <dbReference type="ARBA" id="ARBA00022640"/>
    </source>
</evidence>
<proteinExistence type="inferred from homology"/>
<keyword evidence="5 11" id="KW-0934">Plastid</keyword>
<evidence type="ECO:0000256" key="6">
    <source>
        <dbReference type="ARBA" id="ARBA00022801"/>
    </source>
</evidence>
<keyword evidence="6 11" id="KW-0378">Hydrolase</keyword>
<accession>A0A176VDC1</accession>
<dbReference type="InterPro" id="IPR045023">
    <property type="entry name" value="FATA/B"/>
</dbReference>
<reference evidence="15" key="1">
    <citation type="submission" date="2016-03" db="EMBL/GenBank/DDBJ databases">
        <title>Mechanisms controlling the formation of the plant cell surface in tip-growing cells are functionally conserved among land plants.</title>
        <authorList>
            <person name="Honkanen S."/>
            <person name="Jones V.A."/>
            <person name="Morieri G."/>
            <person name="Champion C."/>
            <person name="Hetherington A.J."/>
            <person name="Kelly S."/>
            <person name="Saint-Marcoux D."/>
            <person name="Proust H."/>
            <person name="Prescott H."/>
            <person name="Dolan L."/>
        </authorList>
    </citation>
    <scope>NUCLEOTIDE SEQUENCE [LARGE SCALE GENOMIC DNA]</scope>
    <source>
        <tissue evidence="15">Whole gametophyte</tissue>
    </source>
</reference>
<dbReference type="Pfam" id="PF01643">
    <property type="entry name" value="Acyl-ACP_TE"/>
    <property type="match status" value="1"/>
</dbReference>